<keyword evidence="1" id="KW-0812">Transmembrane</keyword>
<feature type="transmembrane region" description="Helical" evidence="1">
    <location>
        <begin position="82"/>
        <end position="102"/>
    </location>
</feature>
<organism evidence="2 3">
    <name type="scientific">Paenibacillus whitsoniae</name>
    <dbReference type="NCBI Taxonomy" id="2496558"/>
    <lineage>
        <taxon>Bacteria</taxon>
        <taxon>Bacillati</taxon>
        <taxon>Bacillota</taxon>
        <taxon>Bacilli</taxon>
        <taxon>Bacillales</taxon>
        <taxon>Paenibacillaceae</taxon>
        <taxon>Paenibacillus</taxon>
    </lineage>
</organism>
<dbReference type="Pfam" id="PF24124">
    <property type="entry name" value="YphA"/>
    <property type="match status" value="1"/>
</dbReference>
<feature type="transmembrane region" description="Helical" evidence="1">
    <location>
        <begin position="58"/>
        <end position="75"/>
    </location>
</feature>
<comment type="caution">
    <text evidence="2">The sequence shown here is derived from an EMBL/GenBank/DDBJ whole genome shotgun (WGS) entry which is preliminary data.</text>
</comment>
<keyword evidence="3" id="KW-1185">Reference proteome</keyword>
<dbReference type="InterPro" id="IPR014617">
    <property type="entry name" value="YphA_Bacsu"/>
</dbReference>
<accession>A0A430JHG0</accession>
<keyword evidence="1" id="KW-0472">Membrane</keyword>
<dbReference type="EMBL" id="RXHU01000018">
    <property type="protein sequence ID" value="RTE10478.1"/>
    <property type="molecule type" value="Genomic_DNA"/>
</dbReference>
<dbReference type="OrthoDB" id="2608899at2"/>
<reference evidence="2 3" key="1">
    <citation type="submission" date="2018-12" db="EMBL/GenBank/DDBJ databases">
        <title>Bacillus ochoae sp. nov., Paenibacillus whitsoniae sp. nov., Paenibacillus spiritus sp. nov. Isolated from the Mars Exploration Rover during spacecraft assembly.</title>
        <authorList>
            <person name="Seuylemezian A."/>
            <person name="Vaishampayan P."/>
        </authorList>
    </citation>
    <scope>NUCLEOTIDE SEQUENCE [LARGE SCALE GENOMIC DNA]</scope>
    <source>
        <strain evidence="2 3">MER 54</strain>
    </source>
</reference>
<proteinExistence type="predicted"/>
<evidence type="ECO:0000256" key="1">
    <source>
        <dbReference type="SAM" id="Phobius"/>
    </source>
</evidence>
<keyword evidence="1" id="KW-1133">Transmembrane helix</keyword>
<dbReference type="Proteomes" id="UP000276128">
    <property type="component" value="Unassembled WGS sequence"/>
</dbReference>
<evidence type="ECO:0000313" key="3">
    <source>
        <dbReference type="Proteomes" id="UP000276128"/>
    </source>
</evidence>
<feature type="transmembrane region" description="Helical" evidence="1">
    <location>
        <begin position="6"/>
        <end position="28"/>
    </location>
</feature>
<sequence length="206" mass="23121">MNSGYLSFILMSITLILLASGWKTLYVGGVSHQRLLLFFASWIVSARLTVTVENVHVRLVYALIAALSFLILYRTQGIVHKVHLLSIGLLLGSLHFLLQQLLEMDPILIIRNPAWESAAIIAVVAVAVQRNCWEQFAAISLGYVIGDLYQAGIREIDGYHRLGYAAFQDQWWLSIFLARTLTIVLQAAYTGCRSLLRSLFERNGGR</sequence>
<gene>
    <name evidence="2" type="ORF">EJQ19_07380</name>
</gene>
<name>A0A430JHG0_9BACL</name>
<dbReference type="RefSeq" id="WP_126140560.1">
    <property type="nucleotide sequence ID" value="NZ_RXHU01000018.1"/>
</dbReference>
<feature type="transmembrane region" description="Helical" evidence="1">
    <location>
        <begin position="35"/>
        <end position="52"/>
    </location>
</feature>
<dbReference type="AlphaFoldDB" id="A0A430JHG0"/>
<protein>
    <submittedName>
        <fullName evidence="2">Uncharacterized protein</fullName>
    </submittedName>
</protein>
<evidence type="ECO:0000313" key="2">
    <source>
        <dbReference type="EMBL" id="RTE10478.1"/>
    </source>
</evidence>